<dbReference type="STRING" id="362948.LSL_0915"/>
<dbReference type="Proteomes" id="UP000006559">
    <property type="component" value="Chromosome"/>
</dbReference>
<dbReference type="GO" id="GO:0003677">
    <property type="term" value="F:DNA binding"/>
    <property type="evidence" value="ECO:0007669"/>
    <property type="project" value="UniProtKB-KW"/>
</dbReference>
<dbReference type="EMBL" id="CP000233">
    <property type="protein sequence ID" value="ABD99725.1"/>
    <property type="molecule type" value="Genomic_DNA"/>
</dbReference>
<accession>Q1WTN7</accession>
<dbReference type="RefSeq" id="WP_011476038.1">
    <property type="nucleotide sequence ID" value="NC_007929.1"/>
</dbReference>
<dbReference type="Gene3D" id="1.10.287.1120">
    <property type="entry name" value="Bipartite methylase S protein"/>
    <property type="match status" value="1"/>
</dbReference>
<dbReference type="REBASE" id="94071">
    <property type="entry name" value="S1.Lsa1046ORF939P"/>
</dbReference>
<dbReference type="PATRIC" id="fig|362948.14.peg.992"/>
<keyword evidence="3" id="KW-0238">DNA-binding</keyword>
<dbReference type="HOGENOM" id="CLU_021095_0_2_9"/>
<comment type="similarity">
    <text evidence="1">Belongs to the type-I restriction system S methylase family.</text>
</comment>
<dbReference type="SUPFAM" id="SSF116734">
    <property type="entry name" value="DNA methylase specificity domain"/>
    <property type="match status" value="2"/>
</dbReference>
<protein>
    <submittedName>
        <fullName evidence="5">Type I restriction-modification system specificity subunit</fullName>
    </submittedName>
</protein>
<reference evidence="5 6" key="1">
    <citation type="journal article" date="2006" name="Proc. Natl. Acad. Sci. U.S.A.">
        <title>Multireplicon genome architecture of Lactobacillus salivarius.</title>
        <authorList>
            <person name="Claesson M.J."/>
            <person name="Li Y."/>
            <person name="Leahy S."/>
            <person name="Canchaya C."/>
            <person name="van Pijkeren J.P."/>
            <person name="Cerdeno-Tarraga A.M."/>
            <person name="Parkhill J."/>
            <person name="Flynn S."/>
            <person name="O'Sullivan G.C."/>
            <person name="Collins J.K."/>
            <person name="Higgins D."/>
            <person name="Shanahan F."/>
            <person name="Fitzgerald G.F."/>
            <person name="van Sinderen D."/>
            <person name="O'Toole P.W."/>
        </authorList>
    </citation>
    <scope>NUCLEOTIDE SEQUENCE [LARGE SCALE GENOMIC DNA]</scope>
    <source>
        <strain evidence="5 6">UCC118</strain>
    </source>
</reference>
<name>Q1WTN7_LIGS1</name>
<dbReference type="GO" id="GO:0009307">
    <property type="term" value="P:DNA restriction-modification system"/>
    <property type="evidence" value="ECO:0007669"/>
    <property type="project" value="UniProtKB-KW"/>
</dbReference>
<organism evidence="5 6">
    <name type="scientific">Ligilactobacillus salivarius (strain UCC118)</name>
    <name type="common">Lactobacillus salivarius</name>
    <dbReference type="NCBI Taxonomy" id="362948"/>
    <lineage>
        <taxon>Bacteria</taxon>
        <taxon>Bacillati</taxon>
        <taxon>Bacillota</taxon>
        <taxon>Bacilli</taxon>
        <taxon>Lactobacillales</taxon>
        <taxon>Lactobacillaceae</taxon>
        <taxon>Ligilactobacillus</taxon>
    </lineage>
</organism>
<dbReference type="OrthoDB" id="9795776at2"/>
<evidence type="ECO:0000259" key="4">
    <source>
        <dbReference type="Pfam" id="PF01420"/>
    </source>
</evidence>
<dbReference type="PANTHER" id="PTHR30408:SF13">
    <property type="entry name" value="TYPE I RESTRICTION ENZYME HINDI SPECIFICITY SUBUNIT"/>
    <property type="match status" value="1"/>
</dbReference>
<keyword evidence="6" id="KW-1185">Reference proteome</keyword>
<feature type="domain" description="Type I restriction modification DNA specificity" evidence="4">
    <location>
        <begin position="213"/>
        <end position="389"/>
    </location>
</feature>
<gene>
    <name evidence="5" type="primary">hsdS</name>
    <name evidence="5" type="ordered locus">LSL_0915</name>
</gene>
<dbReference type="REBASE" id="12196">
    <property type="entry name" value="S.LsaSORF915P"/>
</dbReference>
<dbReference type="PANTHER" id="PTHR30408">
    <property type="entry name" value="TYPE-1 RESTRICTION ENZYME ECOKI SPECIFICITY PROTEIN"/>
    <property type="match status" value="1"/>
</dbReference>
<dbReference type="CDD" id="cd17513">
    <property type="entry name" value="RMtype1_S_AveSPN6ORF1907P_TRD2-CR2_like"/>
    <property type="match status" value="1"/>
</dbReference>
<evidence type="ECO:0000256" key="3">
    <source>
        <dbReference type="ARBA" id="ARBA00023125"/>
    </source>
</evidence>
<dbReference type="InterPro" id="IPR044946">
    <property type="entry name" value="Restrct_endonuc_typeI_TRD_sf"/>
</dbReference>
<dbReference type="InterPro" id="IPR000055">
    <property type="entry name" value="Restrct_endonuc_typeI_TRD"/>
</dbReference>
<dbReference type="InterPro" id="IPR052021">
    <property type="entry name" value="Type-I_RS_S_subunit"/>
</dbReference>
<dbReference type="Pfam" id="PF01420">
    <property type="entry name" value="Methylase_S"/>
    <property type="match status" value="2"/>
</dbReference>
<dbReference type="KEGG" id="lsl:LSL_0915"/>
<dbReference type="AlphaFoldDB" id="Q1WTN7"/>
<feature type="domain" description="Type I restriction modification DNA specificity" evidence="4">
    <location>
        <begin position="12"/>
        <end position="182"/>
    </location>
</feature>
<sequence length="401" mass="45363">MFPTQFTSASFTWERKKLGDVANSYINGGTPDTQNKNYWIGDIPWIQSSDLKNDDIWNVNINKYITNKAVNDSAAKLIPANSIAIVTRVGVGKLAYMSQEYSTSQDFLSLVDIKEDLIFIMYMLYFKISKVSSSLQGTSIKGITKKELLNLSISIVNNTAEQNRIGQVFKILDNSINLHEDYLQLLYDFRSFLLQKMFSINDTFPNLRFKQFNDKWKYKKLGEVADIVSGGTPDTTKHDYWNGSINWYTPAEVGNKIFVSDSQRKITNIGLENSSAKILPVGTVLFTSRAGIGKTAILKEKGSTNQGFQSIVPKQKFLDSYFIFSMSNILKKYGESHGAGSTFLEISGKELAKARISLPSITEQKNISKVLFKLDTIITLQKQEIDNLKKLKQFLLQNMFI</sequence>
<keyword evidence="2" id="KW-0680">Restriction system</keyword>
<dbReference type="CDD" id="cd17273">
    <property type="entry name" value="RMtype1_S_EcoJA69PI-TRD1-CR1_like"/>
    <property type="match status" value="1"/>
</dbReference>
<dbReference type="Gene3D" id="3.90.220.20">
    <property type="entry name" value="DNA methylase specificity domains"/>
    <property type="match status" value="2"/>
</dbReference>
<evidence type="ECO:0000256" key="1">
    <source>
        <dbReference type="ARBA" id="ARBA00010923"/>
    </source>
</evidence>
<evidence type="ECO:0000313" key="6">
    <source>
        <dbReference type="Proteomes" id="UP000006559"/>
    </source>
</evidence>
<evidence type="ECO:0000313" key="5">
    <source>
        <dbReference type="EMBL" id="ABD99725.1"/>
    </source>
</evidence>
<proteinExistence type="inferred from homology"/>
<evidence type="ECO:0000256" key="2">
    <source>
        <dbReference type="ARBA" id="ARBA00022747"/>
    </source>
</evidence>